<evidence type="ECO:0000256" key="2">
    <source>
        <dbReference type="ARBA" id="ARBA00006737"/>
    </source>
</evidence>
<dbReference type="GO" id="GO:0005929">
    <property type="term" value="C:cilium"/>
    <property type="evidence" value="ECO:0007669"/>
    <property type="project" value="TreeGrafter"/>
</dbReference>
<name>A0A8K0CT85_IGNLU</name>
<keyword evidence="3" id="KW-0963">Cytoplasm</keyword>
<evidence type="ECO:0000313" key="11">
    <source>
        <dbReference type="Proteomes" id="UP000801492"/>
    </source>
</evidence>
<reference evidence="10" key="1">
    <citation type="submission" date="2019-08" db="EMBL/GenBank/DDBJ databases">
        <title>The genome of the North American firefly Photinus pyralis.</title>
        <authorList>
            <consortium name="Photinus pyralis genome working group"/>
            <person name="Fallon T.R."/>
            <person name="Sander Lower S.E."/>
            <person name="Weng J.-K."/>
        </authorList>
    </citation>
    <scope>NUCLEOTIDE SEQUENCE</scope>
    <source>
        <strain evidence="10">TRF0915ILg1</strain>
        <tissue evidence="10">Whole body</tissue>
    </source>
</reference>
<evidence type="ECO:0000256" key="6">
    <source>
        <dbReference type="ARBA" id="ARBA00023069"/>
    </source>
</evidence>
<dbReference type="PANTHER" id="PTHR21648">
    <property type="entry name" value="FLAGELLAR RADIAL SPOKE PROTEIN 3"/>
    <property type="match status" value="1"/>
</dbReference>
<keyword evidence="7" id="KW-0206">Cytoskeleton</keyword>
<sequence length="313" mass="35904">GEGESAAARAAEARRRALARRKAQKQQVRGAQLRLGSPPPVPGRRHEPVQTDSYLEDIWNTPPVEDVCTQTDLFLDRPVSPFYVPAKTGADAETQIYPGDLFDFDMEVQPILEVLVGKTIEQALIEVLEEEELAALREQQRRFLEMRAAETAEAQRLEERERRLQTEKMRRMKDHEEGLKYQKEMEERIAAAVLMQGYMADLLPSVLEGLEQEGFLVDNIKQDVDEAFMPWLMKEVTQELQEMVSSRDVLTDIVREILENRAELYRALYQEPEESEEEGEPTQDDINLAEHMKLKEELVQKQSAEGGEAPEPK</sequence>
<evidence type="ECO:0000313" key="10">
    <source>
        <dbReference type="EMBL" id="KAF2893184.1"/>
    </source>
</evidence>
<dbReference type="Pfam" id="PF06098">
    <property type="entry name" value="Radial_spoke_3"/>
    <property type="match status" value="1"/>
</dbReference>
<evidence type="ECO:0008006" key="12">
    <source>
        <dbReference type="Google" id="ProtNLM"/>
    </source>
</evidence>
<keyword evidence="6" id="KW-0969">Cilium</keyword>
<dbReference type="EMBL" id="VTPC01008174">
    <property type="protein sequence ID" value="KAF2893184.1"/>
    <property type="molecule type" value="Genomic_DNA"/>
</dbReference>
<keyword evidence="11" id="KW-1185">Reference proteome</keyword>
<keyword evidence="5" id="KW-0282">Flagellum</keyword>
<comment type="similarity">
    <text evidence="2">Belongs to the flagellar radial spoke RSP3 family.</text>
</comment>
<feature type="region of interest" description="Disordered" evidence="9">
    <location>
        <begin position="1"/>
        <end position="48"/>
    </location>
</feature>
<evidence type="ECO:0000256" key="3">
    <source>
        <dbReference type="ARBA" id="ARBA00022490"/>
    </source>
</evidence>
<proteinExistence type="inferred from homology"/>
<feature type="compositionally biased region" description="Low complexity" evidence="9">
    <location>
        <begin position="1"/>
        <end position="10"/>
    </location>
</feature>
<comment type="subcellular location">
    <subcellularLocation>
        <location evidence="1">Cytoplasm</location>
        <location evidence="1">Cytoskeleton</location>
        <location evidence="1">Flagellum axoneme</location>
    </subcellularLocation>
</comment>
<evidence type="ECO:0000256" key="8">
    <source>
        <dbReference type="ARBA" id="ARBA00023273"/>
    </source>
</evidence>
<dbReference type="PANTHER" id="PTHR21648:SF0">
    <property type="entry name" value="RADIAL SPOKE HEAD PROTEIN 3 HOMOLOG"/>
    <property type="match status" value="1"/>
</dbReference>
<dbReference type="InterPro" id="IPR009290">
    <property type="entry name" value="Radial_spoke_3"/>
</dbReference>
<dbReference type="AlphaFoldDB" id="A0A8K0CT85"/>
<keyword evidence="4" id="KW-0597">Phosphoprotein</keyword>
<keyword evidence="8" id="KW-0966">Cell projection</keyword>
<evidence type="ECO:0000256" key="4">
    <source>
        <dbReference type="ARBA" id="ARBA00022553"/>
    </source>
</evidence>
<accession>A0A8K0CT85</accession>
<comment type="caution">
    <text evidence="10">The sequence shown here is derived from an EMBL/GenBank/DDBJ whole genome shotgun (WGS) entry which is preliminary data.</text>
</comment>
<gene>
    <name evidence="10" type="ORF">ILUMI_12989</name>
</gene>
<evidence type="ECO:0000256" key="9">
    <source>
        <dbReference type="SAM" id="MobiDB-lite"/>
    </source>
</evidence>
<dbReference type="OrthoDB" id="313308at2759"/>
<protein>
    <recommendedName>
        <fullName evidence="12">Radial spoke head 3</fullName>
    </recommendedName>
</protein>
<feature type="non-terminal residue" evidence="10">
    <location>
        <position position="313"/>
    </location>
</feature>
<organism evidence="10 11">
    <name type="scientific">Ignelater luminosus</name>
    <name type="common">Cucubano</name>
    <name type="synonym">Pyrophorus luminosus</name>
    <dbReference type="NCBI Taxonomy" id="2038154"/>
    <lineage>
        <taxon>Eukaryota</taxon>
        <taxon>Metazoa</taxon>
        <taxon>Ecdysozoa</taxon>
        <taxon>Arthropoda</taxon>
        <taxon>Hexapoda</taxon>
        <taxon>Insecta</taxon>
        <taxon>Pterygota</taxon>
        <taxon>Neoptera</taxon>
        <taxon>Endopterygota</taxon>
        <taxon>Coleoptera</taxon>
        <taxon>Polyphaga</taxon>
        <taxon>Elateriformia</taxon>
        <taxon>Elateroidea</taxon>
        <taxon>Elateridae</taxon>
        <taxon>Agrypninae</taxon>
        <taxon>Pyrophorini</taxon>
        <taxon>Ignelater</taxon>
    </lineage>
</organism>
<evidence type="ECO:0000256" key="5">
    <source>
        <dbReference type="ARBA" id="ARBA00022846"/>
    </source>
</evidence>
<dbReference type="Proteomes" id="UP000801492">
    <property type="component" value="Unassembled WGS sequence"/>
</dbReference>
<evidence type="ECO:0000256" key="1">
    <source>
        <dbReference type="ARBA" id="ARBA00004611"/>
    </source>
</evidence>
<evidence type="ECO:0000256" key="7">
    <source>
        <dbReference type="ARBA" id="ARBA00023212"/>
    </source>
</evidence>